<dbReference type="GO" id="GO:0016887">
    <property type="term" value="F:ATP hydrolysis activity"/>
    <property type="evidence" value="ECO:0007669"/>
    <property type="project" value="InterPro"/>
</dbReference>
<sequence length="568" mass="62564">MTIVDMIKEEAGARVTTVFAAATLAGVSNAMLLGLANHAAEHSETVDFRLLAMFVVAGLLYVISARQTHHRTTAIVEDALLRIKNRITRKLERAEAYGLENMGRSEIYDRITENIGMISDSAGQIANLMMSVLVLAAASLYVLWLSPEGFVFVALLIGSGMALFWNKRKVILDGLQEASAQRLVFFDALTDLVQGFRETKFSAKRSDEVVGEVVHGTKTLRDLTVRTHVLFDDNYIFTNVVLFTLLCVLTMILPQYLEFTPATIGALTATVLFAWNPIAGIAGGLPAYLRSNVALEQIATLEGKLDAIASEDAFGEAIQRPWPVQDYERPGQVFERLEVRGLEFKYPDSDEPGFRVGPLDLSVRAGEVVFLVGGNGSGKSTLFKALTGLYPAAAGQLIVDGVRVGKGNVAAYREMLSVIFTDFHLFTKLYGLLDADPQQAARLLDQMQLSAKTNFENQRFTNRALSTGQRKRLAMIVALLEDRPICAFDEWAADQDPEFRQYFYEELVPSLVARGKTVIAVSHDDRYFHCADQLITLDYGKVRSVVRQGDGPEPQPPQPSPPPPAPTP</sequence>
<dbReference type="AlphaFoldDB" id="A6G7G2"/>
<keyword evidence="3" id="KW-0547">Nucleotide-binding</keyword>
<dbReference type="GO" id="GO:1904680">
    <property type="term" value="F:peptide transmembrane transporter activity"/>
    <property type="evidence" value="ECO:0007669"/>
    <property type="project" value="InterPro"/>
</dbReference>
<evidence type="ECO:0000313" key="12">
    <source>
        <dbReference type="Proteomes" id="UP000005801"/>
    </source>
</evidence>
<dbReference type="InterPro" id="IPR005898">
    <property type="entry name" value="Cyc_pep_transpt_SyrD/YojI"/>
</dbReference>
<evidence type="ECO:0000256" key="4">
    <source>
        <dbReference type="ARBA" id="ARBA00022840"/>
    </source>
</evidence>
<evidence type="ECO:0000259" key="9">
    <source>
        <dbReference type="PROSITE" id="PS50893"/>
    </source>
</evidence>
<dbReference type="Pfam" id="PF00005">
    <property type="entry name" value="ABC_tran"/>
    <property type="match status" value="1"/>
</dbReference>
<feature type="transmembrane region" description="Helical" evidence="8">
    <location>
        <begin position="263"/>
        <end position="289"/>
    </location>
</feature>
<dbReference type="OrthoDB" id="9760776at2"/>
<dbReference type="STRING" id="391625.PPSIR1_00520"/>
<dbReference type="GO" id="GO:0005524">
    <property type="term" value="F:ATP binding"/>
    <property type="evidence" value="ECO:0007669"/>
    <property type="project" value="UniProtKB-KW"/>
</dbReference>
<dbReference type="GO" id="GO:0140359">
    <property type="term" value="F:ABC-type transporter activity"/>
    <property type="evidence" value="ECO:0007669"/>
    <property type="project" value="InterPro"/>
</dbReference>
<dbReference type="InterPro" id="IPR039421">
    <property type="entry name" value="Type_1_exporter"/>
</dbReference>
<dbReference type="SUPFAM" id="SSF90123">
    <property type="entry name" value="ABC transporter transmembrane region"/>
    <property type="match status" value="1"/>
</dbReference>
<protein>
    <submittedName>
        <fullName evidence="11">ABC-type siderophore export system, fused ATPase and permease components</fullName>
    </submittedName>
</protein>
<dbReference type="SMART" id="SM00382">
    <property type="entry name" value="AAA"/>
    <property type="match status" value="1"/>
</dbReference>
<evidence type="ECO:0000256" key="8">
    <source>
        <dbReference type="SAM" id="Phobius"/>
    </source>
</evidence>
<accession>A6G7G2</accession>
<dbReference type="RefSeq" id="WP_006972657.1">
    <property type="nucleotide sequence ID" value="NZ_ABCS01000034.1"/>
</dbReference>
<dbReference type="Gene3D" id="1.20.1560.10">
    <property type="entry name" value="ABC transporter type 1, transmembrane domain"/>
    <property type="match status" value="1"/>
</dbReference>
<keyword evidence="6 8" id="KW-0472">Membrane</keyword>
<dbReference type="PROSITE" id="PS50893">
    <property type="entry name" value="ABC_TRANSPORTER_2"/>
    <property type="match status" value="1"/>
</dbReference>
<keyword evidence="2 8" id="KW-0812">Transmembrane</keyword>
<evidence type="ECO:0000313" key="11">
    <source>
        <dbReference type="EMBL" id="EDM78171.1"/>
    </source>
</evidence>
<feature type="domain" description="ABC transporter" evidence="9">
    <location>
        <begin position="337"/>
        <end position="564"/>
    </location>
</feature>
<evidence type="ECO:0000256" key="6">
    <source>
        <dbReference type="ARBA" id="ARBA00023136"/>
    </source>
</evidence>
<evidence type="ECO:0000256" key="2">
    <source>
        <dbReference type="ARBA" id="ARBA00022692"/>
    </source>
</evidence>
<dbReference type="PANTHER" id="PTHR24221:SF654">
    <property type="entry name" value="ATP-BINDING CASSETTE SUB-FAMILY B MEMBER 6"/>
    <property type="match status" value="1"/>
</dbReference>
<proteinExistence type="predicted"/>
<feature type="transmembrane region" description="Helical" evidence="8">
    <location>
        <begin position="236"/>
        <end position="257"/>
    </location>
</feature>
<feature type="compositionally biased region" description="Pro residues" evidence="7">
    <location>
        <begin position="553"/>
        <end position="568"/>
    </location>
</feature>
<name>A6G7G2_9BACT</name>
<dbReference type="eggNOG" id="COG4615">
    <property type="taxonomic scope" value="Bacteria"/>
</dbReference>
<dbReference type="InterPro" id="IPR003439">
    <property type="entry name" value="ABC_transporter-like_ATP-bd"/>
</dbReference>
<keyword evidence="5 8" id="KW-1133">Transmembrane helix</keyword>
<dbReference type="PROSITE" id="PS50929">
    <property type="entry name" value="ABC_TM1F"/>
    <property type="match status" value="1"/>
</dbReference>
<evidence type="ECO:0000256" key="1">
    <source>
        <dbReference type="ARBA" id="ARBA00004651"/>
    </source>
</evidence>
<dbReference type="Proteomes" id="UP000005801">
    <property type="component" value="Unassembled WGS sequence"/>
</dbReference>
<dbReference type="Gene3D" id="3.40.50.300">
    <property type="entry name" value="P-loop containing nucleotide triphosphate hydrolases"/>
    <property type="match status" value="1"/>
</dbReference>
<organism evidence="11 12">
    <name type="scientific">Plesiocystis pacifica SIR-1</name>
    <dbReference type="NCBI Taxonomy" id="391625"/>
    <lineage>
        <taxon>Bacteria</taxon>
        <taxon>Pseudomonadati</taxon>
        <taxon>Myxococcota</taxon>
        <taxon>Polyangia</taxon>
        <taxon>Nannocystales</taxon>
        <taxon>Nannocystaceae</taxon>
        <taxon>Plesiocystis</taxon>
    </lineage>
</organism>
<dbReference type="InterPro" id="IPR003593">
    <property type="entry name" value="AAA+_ATPase"/>
</dbReference>
<feature type="transmembrane region" description="Helical" evidence="8">
    <location>
        <begin position="150"/>
        <end position="166"/>
    </location>
</feature>
<evidence type="ECO:0000259" key="10">
    <source>
        <dbReference type="PROSITE" id="PS50929"/>
    </source>
</evidence>
<keyword evidence="4" id="KW-0067">ATP-binding</keyword>
<comment type="subcellular location">
    <subcellularLocation>
        <location evidence="1">Cell membrane</location>
        <topology evidence="1">Multi-pass membrane protein</topology>
    </subcellularLocation>
</comment>
<gene>
    <name evidence="11" type="ORF">PPSIR1_00520</name>
</gene>
<dbReference type="PANTHER" id="PTHR24221">
    <property type="entry name" value="ATP-BINDING CASSETTE SUB-FAMILY B"/>
    <property type="match status" value="1"/>
</dbReference>
<dbReference type="GO" id="GO:0005886">
    <property type="term" value="C:plasma membrane"/>
    <property type="evidence" value="ECO:0007669"/>
    <property type="project" value="UniProtKB-SubCell"/>
</dbReference>
<dbReference type="InterPro" id="IPR036640">
    <property type="entry name" value="ABC1_TM_sf"/>
</dbReference>
<dbReference type="InterPro" id="IPR011527">
    <property type="entry name" value="ABC1_TM_dom"/>
</dbReference>
<feature type="region of interest" description="Disordered" evidence="7">
    <location>
        <begin position="546"/>
        <end position="568"/>
    </location>
</feature>
<dbReference type="EMBL" id="ABCS01000034">
    <property type="protein sequence ID" value="EDM78171.1"/>
    <property type="molecule type" value="Genomic_DNA"/>
</dbReference>
<reference evidence="11 12" key="1">
    <citation type="submission" date="2007-06" db="EMBL/GenBank/DDBJ databases">
        <authorList>
            <person name="Shimkets L."/>
            <person name="Ferriera S."/>
            <person name="Johnson J."/>
            <person name="Kravitz S."/>
            <person name="Beeson K."/>
            <person name="Sutton G."/>
            <person name="Rogers Y.-H."/>
            <person name="Friedman R."/>
            <person name="Frazier M."/>
            <person name="Venter J.C."/>
        </authorList>
    </citation>
    <scope>NUCLEOTIDE SEQUENCE [LARGE SCALE GENOMIC DNA]</scope>
    <source>
        <strain evidence="11 12">SIR-1</strain>
    </source>
</reference>
<dbReference type="InterPro" id="IPR027417">
    <property type="entry name" value="P-loop_NTPase"/>
</dbReference>
<feature type="transmembrane region" description="Helical" evidence="8">
    <location>
        <begin position="12"/>
        <end position="36"/>
    </location>
</feature>
<dbReference type="NCBIfam" id="TIGR01194">
    <property type="entry name" value="cyc_pep_trnsptr"/>
    <property type="match status" value="1"/>
</dbReference>
<evidence type="ECO:0000256" key="5">
    <source>
        <dbReference type="ARBA" id="ARBA00022989"/>
    </source>
</evidence>
<evidence type="ECO:0000256" key="3">
    <source>
        <dbReference type="ARBA" id="ARBA00022741"/>
    </source>
</evidence>
<dbReference type="GO" id="GO:0034040">
    <property type="term" value="F:ATPase-coupled lipid transmembrane transporter activity"/>
    <property type="evidence" value="ECO:0007669"/>
    <property type="project" value="TreeGrafter"/>
</dbReference>
<feature type="transmembrane region" description="Helical" evidence="8">
    <location>
        <begin position="48"/>
        <end position="65"/>
    </location>
</feature>
<feature type="domain" description="ABC transmembrane type-1" evidence="10">
    <location>
        <begin position="1"/>
        <end position="290"/>
    </location>
</feature>
<feature type="transmembrane region" description="Helical" evidence="8">
    <location>
        <begin position="125"/>
        <end position="144"/>
    </location>
</feature>
<keyword evidence="12" id="KW-1185">Reference proteome</keyword>
<dbReference type="GO" id="GO:0015833">
    <property type="term" value="P:peptide transport"/>
    <property type="evidence" value="ECO:0007669"/>
    <property type="project" value="InterPro"/>
</dbReference>
<evidence type="ECO:0000256" key="7">
    <source>
        <dbReference type="SAM" id="MobiDB-lite"/>
    </source>
</evidence>
<comment type="caution">
    <text evidence="11">The sequence shown here is derived from an EMBL/GenBank/DDBJ whole genome shotgun (WGS) entry which is preliminary data.</text>
</comment>
<dbReference type="SUPFAM" id="SSF52540">
    <property type="entry name" value="P-loop containing nucleoside triphosphate hydrolases"/>
    <property type="match status" value="1"/>
</dbReference>